<evidence type="ECO:0000313" key="3">
    <source>
        <dbReference type="Proteomes" id="UP000266489"/>
    </source>
</evidence>
<comment type="caution">
    <text evidence="2">The sequence shown here is derived from an EMBL/GenBank/DDBJ whole genome shotgun (WGS) entry which is preliminary data.</text>
</comment>
<name>A0A398D6V0_9BACT</name>
<evidence type="ECO:0000259" key="1">
    <source>
        <dbReference type="Pfam" id="PF02887"/>
    </source>
</evidence>
<dbReference type="InterPro" id="IPR015795">
    <property type="entry name" value="Pyrv_Knase_C"/>
</dbReference>
<dbReference type="Proteomes" id="UP000266489">
    <property type="component" value="Unassembled WGS sequence"/>
</dbReference>
<dbReference type="Pfam" id="PF02887">
    <property type="entry name" value="PK_C"/>
    <property type="match status" value="1"/>
</dbReference>
<dbReference type="AlphaFoldDB" id="A0A398D6V0"/>
<evidence type="ECO:0000313" key="2">
    <source>
        <dbReference type="EMBL" id="RIE07191.1"/>
    </source>
</evidence>
<dbReference type="InterPro" id="IPR036918">
    <property type="entry name" value="Pyrv_Knase_C_sf"/>
</dbReference>
<feature type="domain" description="Pyruvate kinase C-terminal" evidence="1">
    <location>
        <begin position="2"/>
        <end position="56"/>
    </location>
</feature>
<accession>A0A398D6V0</accession>
<dbReference type="Gene3D" id="3.40.1380.20">
    <property type="entry name" value="Pyruvate kinase, C-terminal domain"/>
    <property type="match status" value="1"/>
</dbReference>
<keyword evidence="2" id="KW-0670">Pyruvate</keyword>
<dbReference type="GO" id="GO:0004743">
    <property type="term" value="F:pyruvate kinase activity"/>
    <property type="evidence" value="ECO:0007669"/>
    <property type="project" value="UniProtKB-EC"/>
</dbReference>
<reference evidence="2 3" key="1">
    <citation type="submission" date="2018-09" db="EMBL/GenBank/DDBJ databases">
        <title>Discovery and Ecogenomic Context for Candidatus Cryosericales, a Global Caldiserica Order Active in Thawing Permafrost.</title>
        <authorList>
            <person name="Martinez M.A."/>
            <person name="Woodcroft B.J."/>
            <person name="Ignacio Espinoza J.C."/>
            <person name="Zayed A."/>
            <person name="Singleton C.M."/>
            <person name="Boyd J."/>
            <person name="Li Y.-F."/>
            <person name="Purvine S."/>
            <person name="Maughan H."/>
            <person name="Hodgkins S.B."/>
            <person name="Anderson D."/>
            <person name="Sederholm M."/>
            <person name="Temperton B."/>
            <person name="Saleska S.R."/>
            <person name="Tyson G.W."/>
            <person name="Rich V.I."/>
        </authorList>
    </citation>
    <scope>NUCLEOTIDE SEQUENCE [LARGE SCALE GENOMIC DNA]</scope>
    <source>
        <strain evidence="2 3">SMC5</strain>
    </source>
</reference>
<proteinExistence type="predicted"/>
<dbReference type="EMBL" id="QXIU01000255">
    <property type="protein sequence ID" value="RIE07191.1"/>
    <property type="molecule type" value="Genomic_DNA"/>
</dbReference>
<keyword evidence="2" id="KW-0418">Kinase</keyword>
<organism evidence="2 3">
    <name type="scientific">Candidatus Cryosericum odellii</name>
    <dbReference type="NCBI Taxonomy" id="2290917"/>
    <lineage>
        <taxon>Bacteria</taxon>
        <taxon>Pseudomonadati</taxon>
        <taxon>Caldisericota/Cryosericota group</taxon>
        <taxon>Candidatus Cryosericota</taxon>
        <taxon>Candidatus Cryosericia</taxon>
        <taxon>Candidatus Cryosericales</taxon>
        <taxon>Candidatus Cryosericaceae</taxon>
        <taxon>Candidatus Cryosericum</taxon>
    </lineage>
</organism>
<dbReference type="SUPFAM" id="SSF52935">
    <property type="entry name" value="PK C-terminal domain-like"/>
    <property type="match status" value="1"/>
</dbReference>
<dbReference type="GO" id="GO:0016301">
    <property type="term" value="F:kinase activity"/>
    <property type="evidence" value="ECO:0007669"/>
    <property type="project" value="UniProtKB-KW"/>
</dbReference>
<sequence length="60" mass="6436">FGIIPMVVQQFESVDDILRTAVAMARMSHLARRGDKIIITAGSHAGVAGSTNLIKVEDLD</sequence>
<gene>
    <name evidence="2" type="ORF">SMC5_10140</name>
</gene>
<dbReference type="EC" id="2.7.1.40" evidence="2"/>
<dbReference type="RefSeq" id="WP_207799226.1">
    <property type="nucleotide sequence ID" value="NZ_QXIU01000255.1"/>
</dbReference>
<protein>
    <submittedName>
        <fullName evidence="2">Pyruvate kinase</fullName>
        <ecNumber evidence="2">2.7.1.40</ecNumber>
    </submittedName>
</protein>
<keyword evidence="2" id="KW-0808">Transferase</keyword>
<feature type="non-terminal residue" evidence="2">
    <location>
        <position position="1"/>
    </location>
</feature>